<sequence>MYVLFGCLKNNFNRERRCLLQLVAIHSSVSPHPNSPQCFVNFKAPPDKRVYEGTGIICTDMVLQTKPEDLAPTTYSVHSMNMLELNSQLKHLVKRGQLCEAKNTFDKMPHRDEVSWTTMIAGYVNAKNSNEALSLFSNMLVQPGLKMDPFMISIALKACAISMNMYNGELLHAFSVKSGLINSVFVGSAILDLYMKIGKLEQGCQVFEEMTERNIVSWTAIIVGLVHAGYSKEGLLYFSRMWSSKVGCDSYAFAIALKASADSGSLLHGKAIHTQAMKNGFDESSFVANSLVTMYNKCGKPDYGLQLFERMRMPDVVSWTTIITTYSQMGEDEHAVEAFKKMRKSDVSPNEYTFSAVISACANLAIAEWGQQLHAHVFRLGLEDALSVANSIMTLYSKVGQLTLASMVFHDLTRKDIVSWSTIIAGYSQGGYGKEAFDYVSWMRREGQQPNEFALASLLSVCGSMALLEQGKQVHAHSLCIGFDHEAMVQKELYETGIREVVSDALHSHLLCIVLDSGLYFKEIYEVGISPLKSMKCTSMRLGKLRCKENAGAHANINIVVSSRYQHMDDQGVMWAMTSLGVYNHLKRLEIGS</sequence>
<evidence type="ECO:0000313" key="2">
    <source>
        <dbReference type="Proteomes" id="UP000828941"/>
    </source>
</evidence>
<accession>A0ACB9PWZ5</accession>
<dbReference type="EMBL" id="CM039428">
    <property type="protein sequence ID" value="KAI4352111.1"/>
    <property type="molecule type" value="Genomic_DNA"/>
</dbReference>
<evidence type="ECO:0000313" key="1">
    <source>
        <dbReference type="EMBL" id="KAI4352111.1"/>
    </source>
</evidence>
<protein>
    <submittedName>
        <fullName evidence="1">Uncharacterized protein</fullName>
    </submittedName>
</protein>
<reference evidence="1 2" key="1">
    <citation type="journal article" date="2022" name="DNA Res.">
        <title>Chromosomal-level genome assembly of the orchid tree Bauhinia variegata (Leguminosae; Cercidoideae) supports the allotetraploid origin hypothesis of Bauhinia.</title>
        <authorList>
            <person name="Zhong Y."/>
            <person name="Chen Y."/>
            <person name="Zheng D."/>
            <person name="Pang J."/>
            <person name="Liu Y."/>
            <person name="Luo S."/>
            <person name="Meng S."/>
            <person name="Qian L."/>
            <person name="Wei D."/>
            <person name="Dai S."/>
            <person name="Zhou R."/>
        </authorList>
    </citation>
    <scope>NUCLEOTIDE SEQUENCE [LARGE SCALE GENOMIC DNA]</scope>
    <source>
        <strain evidence="1">BV-YZ2020</strain>
    </source>
</reference>
<dbReference type="Proteomes" id="UP000828941">
    <property type="component" value="Chromosome 3"/>
</dbReference>
<name>A0ACB9PWZ5_BAUVA</name>
<gene>
    <name evidence="1" type="ORF">L6164_006394</name>
</gene>
<organism evidence="1 2">
    <name type="scientific">Bauhinia variegata</name>
    <name type="common">Purple orchid tree</name>
    <name type="synonym">Phanera variegata</name>
    <dbReference type="NCBI Taxonomy" id="167791"/>
    <lineage>
        <taxon>Eukaryota</taxon>
        <taxon>Viridiplantae</taxon>
        <taxon>Streptophyta</taxon>
        <taxon>Embryophyta</taxon>
        <taxon>Tracheophyta</taxon>
        <taxon>Spermatophyta</taxon>
        <taxon>Magnoliopsida</taxon>
        <taxon>eudicotyledons</taxon>
        <taxon>Gunneridae</taxon>
        <taxon>Pentapetalae</taxon>
        <taxon>rosids</taxon>
        <taxon>fabids</taxon>
        <taxon>Fabales</taxon>
        <taxon>Fabaceae</taxon>
        <taxon>Cercidoideae</taxon>
        <taxon>Cercideae</taxon>
        <taxon>Bauhiniinae</taxon>
        <taxon>Bauhinia</taxon>
    </lineage>
</organism>
<proteinExistence type="predicted"/>
<keyword evidence="2" id="KW-1185">Reference proteome</keyword>
<comment type="caution">
    <text evidence="1">The sequence shown here is derived from an EMBL/GenBank/DDBJ whole genome shotgun (WGS) entry which is preliminary data.</text>
</comment>